<evidence type="ECO:0000313" key="1">
    <source>
        <dbReference type="EMBL" id="QPJ86524.1"/>
    </source>
</evidence>
<evidence type="ECO:0000313" key="2">
    <source>
        <dbReference type="Proteomes" id="UP000594603"/>
    </source>
</evidence>
<organism evidence="1 2">
    <name type="scientific">Candidatus Sarcina troglodytae</name>
    <dbReference type="NCBI Taxonomy" id="2726954"/>
    <lineage>
        <taxon>Bacteria</taxon>
        <taxon>Bacillati</taxon>
        <taxon>Bacillota</taxon>
        <taxon>Clostridia</taxon>
        <taxon>Eubacteriales</taxon>
        <taxon>Clostridiaceae</taxon>
        <taxon>Sarcina</taxon>
    </lineage>
</organism>
<sequence>MVMIINGKKYEFTENSTISEILKKLNVNEERVVVEVNLNIIHKEEYDSFIVKENDSLEVLSFVGGG</sequence>
<keyword evidence="2" id="KW-1185">Reference proteome</keyword>
<proteinExistence type="predicted"/>
<dbReference type="EMBL" id="CP051754">
    <property type="protein sequence ID" value="QPJ86524.1"/>
    <property type="molecule type" value="Genomic_DNA"/>
</dbReference>
<accession>A0ACD1BGK1</accession>
<dbReference type="Proteomes" id="UP000594603">
    <property type="component" value="Chromosome"/>
</dbReference>
<protein>
    <submittedName>
        <fullName evidence="1">Sulfur carrier protein ThiS</fullName>
    </submittedName>
</protein>
<gene>
    <name evidence="1" type="primary">thiS</name>
    <name evidence="1" type="ORF">HH195_05680</name>
</gene>
<reference evidence="1" key="1">
    <citation type="submission" date="2020-04" db="EMBL/GenBank/DDBJ databases">
        <title>A novel bacterium ('Candidatus Sarcina troglodytae' sp. nov.) linked to a protracted, uniformly lethal epizootic among sanctuary western chimpanzees (Pan troglodytes verus) in Sierra Leone.</title>
        <authorList>
            <person name="Owens L.A."/>
            <person name="Colitti B."/>
            <person name="Hirji I."/>
            <person name="Pizaro A."/>
            <person name="Jaffe J.E."/>
            <person name="Moittie S."/>
            <person name="Bishop-Lilly K.A."/>
            <person name="Estrella L.A."/>
            <person name="Voegtly L.J."/>
            <person name="Kuhn J.H."/>
            <person name="Suen G."/>
            <person name="Deblois C.L."/>
            <person name="Dunn C."/>
            <person name="Juan-Salles C."/>
            <person name="Goldberg T.L."/>
        </authorList>
    </citation>
    <scope>NUCLEOTIDE SEQUENCE</scope>
    <source>
        <strain evidence="1">JB2</strain>
    </source>
</reference>
<name>A0ACD1BGK1_9CLOT</name>